<keyword evidence="5" id="KW-0692">RNA repair</keyword>
<dbReference type="GO" id="GO:0006396">
    <property type="term" value="P:RNA processing"/>
    <property type="evidence" value="ECO:0007669"/>
    <property type="project" value="InterPro"/>
</dbReference>
<evidence type="ECO:0000256" key="3">
    <source>
        <dbReference type="ARBA" id="ARBA00022723"/>
    </source>
</evidence>
<evidence type="ECO:0000256" key="12">
    <source>
        <dbReference type="PIRSR" id="PIRSR601233-3"/>
    </source>
</evidence>
<evidence type="ECO:0000256" key="2">
    <source>
        <dbReference type="ARBA" id="ARBA00022598"/>
    </source>
</evidence>
<dbReference type="GO" id="GO:0005525">
    <property type="term" value="F:GTP binding"/>
    <property type="evidence" value="ECO:0007669"/>
    <property type="project" value="UniProtKB-KW"/>
</dbReference>
<dbReference type="PANTHER" id="PTHR11118:SF1">
    <property type="entry name" value="RNA-SPLICING LIGASE RTCB HOMOLOG"/>
    <property type="match status" value="1"/>
</dbReference>
<accession>A0A1D8D338</accession>
<dbReference type="EC" id="6.5.1.-" evidence="13"/>
<dbReference type="RefSeq" id="WP_069810251.1">
    <property type="nucleotide sequence ID" value="NZ_CP017305.1"/>
</dbReference>
<proteinExistence type="inferred from homology"/>
<dbReference type="SUPFAM" id="SSF103365">
    <property type="entry name" value="Hypothetical protein PH1602"/>
    <property type="match status" value="1"/>
</dbReference>
<dbReference type="OrthoDB" id="9802323at2"/>
<feature type="binding site" evidence="11">
    <location>
        <begin position="326"/>
        <end position="327"/>
    </location>
    <ligand>
        <name>GMP</name>
        <dbReference type="ChEBI" id="CHEBI:58115"/>
    </ligand>
</feature>
<evidence type="ECO:0000256" key="9">
    <source>
        <dbReference type="ARBA" id="ARBA00049514"/>
    </source>
</evidence>
<dbReference type="GO" id="GO:0042245">
    <property type="term" value="P:RNA repair"/>
    <property type="evidence" value="ECO:0007669"/>
    <property type="project" value="UniProtKB-KW"/>
</dbReference>
<evidence type="ECO:0000256" key="13">
    <source>
        <dbReference type="RuleBase" id="RU371113"/>
    </source>
</evidence>
<feature type="binding site" evidence="12">
    <location>
        <position position="205"/>
    </location>
    <ligand>
        <name>Mn(2+)</name>
        <dbReference type="ChEBI" id="CHEBI:29035"/>
        <label>1</label>
    </ligand>
</feature>
<evidence type="ECO:0000256" key="8">
    <source>
        <dbReference type="ARBA" id="ARBA00047746"/>
    </source>
</evidence>
<comment type="cofactor">
    <cofactor evidence="12 13">
        <name>Mn(2+)</name>
        <dbReference type="ChEBI" id="CHEBI:29035"/>
    </cofactor>
    <text evidence="12 13">Binds 2 manganese ions per subunit.</text>
</comment>
<evidence type="ECO:0000313" key="14">
    <source>
        <dbReference type="EMBL" id="AOS84085.1"/>
    </source>
</evidence>
<feature type="active site" description="GMP-histidine intermediate" evidence="10">
    <location>
        <position position="388"/>
    </location>
</feature>
<dbReference type="GO" id="GO:0003972">
    <property type="term" value="F:RNA ligase (ATP) activity"/>
    <property type="evidence" value="ECO:0007669"/>
    <property type="project" value="TreeGrafter"/>
</dbReference>
<comment type="similarity">
    <text evidence="1 13">Belongs to the RtcB family.</text>
</comment>
<evidence type="ECO:0000256" key="4">
    <source>
        <dbReference type="ARBA" id="ARBA00022741"/>
    </source>
</evidence>
<evidence type="ECO:0000256" key="5">
    <source>
        <dbReference type="ARBA" id="ARBA00022800"/>
    </source>
</evidence>
<dbReference type="FunFam" id="3.90.1860.10:FF:000001">
    <property type="entry name" value="tRNA-splicing ligase RtcB homolog"/>
    <property type="match status" value="1"/>
</dbReference>
<evidence type="ECO:0000256" key="10">
    <source>
        <dbReference type="PIRSR" id="PIRSR601233-1"/>
    </source>
</evidence>
<keyword evidence="2 13" id="KW-0436">Ligase</keyword>
<dbReference type="PANTHER" id="PTHR11118">
    <property type="entry name" value="RNA-SPLICING LIGASE RTCB HOMOLOG"/>
    <property type="match status" value="1"/>
</dbReference>
<dbReference type="GO" id="GO:0170057">
    <property type="term" value="F:RNA ligase (GTP) activity"/>
    <property type="evidence" value="ECO:0007669"/>
    <property type="project" value="UniProtKB-EC"/>
</dbReference>
<feature type="binding site" evidence="12">
    <location>
        <position position="326"/>
    </location>
    <ligand>
        <name>Mn(2+)</name>
        <dbReference type="ChEBI" id="CHEBI:29035"/>
        <label>2</label>
    </ligand>
</feature>
<dbReference type="Proteomes" id="UP000095185">
    <property type="component" value="Chromosome"/>
</dbReference>
<comment type="catalytic activity">
    <reaction evidence="8">
        <text>a 3'-end 3'-phospho-ribonucleotide-RNA + a 5'-end dephospho-ribonucleoside-RNA + GTP = a ribonucleotidyl-ribonucleotide-RNA + GMP + diphosphate</text>
        <dbReference type="Rhea" id="RHEA:68076"/>
        <dbReference type="Rhea" id="RHEA-COMP:10463"/>
        <dbReference type="Rhea" id="RHEA-COMP:13936"/>
        <dbReference type="Rhea" id="RHEA-COMP:17355"/>
        <dbReference type="ChEBI" id="CHEBI:33019"/>
        <dbReference type="ChEBI" id="CHEBI:37565"/>
        <dbReference type="ChEBI" id="CHEBI:58115"/>
        <dbReference type="ChEBI" id="CHEBI:83062"/>
        <dbReference type="ChEBI" id="CHEBI:138284"/>
        <dbReference type="ChEBI" id="CHEBI:173118"/>
        <dbReference type="EC" id="6.5.1.8"/>
    </reaction>
</comment>
<evidence type="ECO:0000256" key="1">
    <source>
        <dbReference type="ARBA" id="ARBA00008071"/>
    </source>
</evidence>
<keyword evidence="15" id="KW-1185">Reference proteome</keyword>
<dbReference type="InterPro" id="IPR001233">
    <property type="entry name" value="RtcB"/>
</dbReference>
<keyword evidence="3 12" id="KW-0479">Metal-binding</keyword>
<keyword evidence="7 12" id="KW-0464">Manganese</keyword>
<organism evidence="14 15">
    <name type="scientific">Chlorobaculum limnaeum</name>
    <dbReference type="NCBI Taxonomy" id="274537"/>
    <lineage>
        <taxon>Bacteria</taxon>
        <taxon>Pseudomonadati</taxon>
        <taxon>Chlorobiota</taxon>
        <taxon>Chlorobiia</taxon>
        <taxon>Chlorobiales</taxon>
        <taxon>Chlorobiaceae</taxon>
        <taxon>Chlorobaculum</taxon>
    </lineage>
</organism>
<dbReference type="PROSITE" id="PS01288">
    <property type="entry name" value="UPF0027"/>
    <property type="match status" value="1"/>
</dbReference>
<name>A0A1D8D338_CHLLM</name>
<comment type="subunit">
    <text evidence="13">Monomer.</text>
</comment>
<dbReference type="Pfam" id="PF01139">
    <property type="entry name" value="RtcB"/>
    <property type="match status" value="1"/>
</dbReference>
<gene>
    <name evidence="13" type="primary">rtcB</name>
    <name evidence="14" type="ORF">BIU88_08010</name>
</gene>
<evidence type="ECO:0000256" key="6">
    <source>
        <dbReference type="ARBA" id="ARBA00023134"/>
    </source>
</evidence>
<dbReference type="STRING" id="274537.BIU88_08010"/>
<dbReference type="InterPro" id="IPR036025">
    <property type="entry name" value="RtcB-like_sf"/>
</dbReference>
<sequence length="465" mass="50265">MERSSIRQISGWLWEIPRSYRSDMCVPARFYASEAMLEQILADRSLEQLVNVATLPGIVGFALAMPDIHEGYGFPIGGVAAFDLDLGVISPGGIGYDINCGVRLLASRSSFETIRDKIPDLASEIYRQVPSGVGRGNKIAFSSAQLDRVLREGARCMVALGYGEPGDLDHIESGGMLDVADPSKVSPQAKQRGHDQLGTMGAGNHFVEIDRIDAIYDRDAAGRMGLFEGQVVIQLHTGSRGLGHQIATDYIRVMNRAMPSYGIEVPDRELCCAPFRSLEGQEYFSAMSAGANFAWANRQLITWEIRQAWKSVMGSDPLRVVYDVAHNIAKIETHEIDGQRRQLLVHRKGATRAFPGQPVIIPGSMGTASFVLEGEAASMRESFGSSCHGAGRRMSRTKARHTVQGNQLRMELEAMGISVQAGSMQGLAEEAPAAYKDIGEVVGAVVSAGIAKKVATLVPVGVMKG</sequence>
<evidence type="ECO:0000256" key="7">
    <source>
        <dbReference type="ARBA" id="ARBA00023211"/>
    </source>
</evidence>
<feature type="binding site" evidence="12">
    <location>
        <position position="236"/>
    </location>
    <ligand>
        <name>Mn(2+)</name>
        <dbReference type="ChEBI" id="CHEBI:29035"/>
        <label>2</label>
    </ligand>
</feature>
<protein>
    <recommendedName>
        <fullName evidence="13">tRNA-splicing ligase RtcB</fullName>
        <ecNumber evidence="13">6.5.1.-</ecNumber>
    </recommendedName>
</protein>
<dbReference type="AlphaFoldDB" id="A0A1D8D338"/>
<reference evidence="14" key="1">
    <citation type="submission" date="2016-09" db="EMBL/GenBank/DDBJ databases">
        <title>Genome sequence of Chlorobaculum limnaeum.</title>
        <authorList>
            <person name="Liu Z."/>
            <person name="Tank M."/>
            <person name="Bryant D.A."/>
        </authorList>
    </citation>
    <scope>NUCLEOTIDE SEQUENCE [LARGE SCALE GENOMIC DNA]</scope>
    <source>
        <strain evidence="14">DSM 1677</strain>
    </source>
</reference>
<dbReference type="Gene3D" id="3.90.1860.10">
    <property type="entry name" value="tRNA-splicing ligase RtcB"/>
    <property type="match status" value="1"/>
</dbReference>
<feature type="binding site" evidence="11">
    <location>
        <position position="369"/>
    </location>
    <ligand>
        <name>GMP</name>
        <dbReference type="ChEBI" id="CHEBI:58115"/>
    </ligand>
</feature>
<keyword evidence="6 11" id="KW-0342">GTP-binding</keyword>
<dbReference type="GO" id="GO:0046872">
    <property type="term" value="F:metal ion binding"/>
    <property type="evidence" value="ECO:0007669"/>
    <property type="project" value="UniProtKB-UniRule"/>
</dbReference>
<feature type="binding site" evidence="11">
    <location>
        <begin position="362"/>
        <end position="365"/>
    </location>
    <ligand>
        <name>GMP</name>
        <dbReference type="ChEBI" id="CHEBI:58115"/>
    </ligand>
</feature>
<evidence type="ECO:0000313" key="15">
    <source>
        <dbReference type="Proteomes" id="UP000095185"/>
    </source>
</evidence>
<dbReference type="KEGG" id="clz:BIU88_08010"/>
<comment type="catalytic activity">
    <reaction evidence="9">
        <text>a 3'-end 2',3'-cyclophospho-ribonucleotide-RNA + a 5'-end dephospho-ribonucleoside-RNA + GTP + H2O = a ribonucleotidyl-ribonucleotide-RNA + GMP + diphosphate + H(+)</text>
        <dbReference type="Rhea" id="RHEA:68080"/>
        <dbReference type="Rhea" id="RHEA-COMP:10464"/>
        <dbReference type="Rhea" id="RHEA-COMP:13936"/>
        <dbReference type="Rhea" id="RHEA-COMP:17355"/>
        <dbReference type="ChEBI" id="CHEBI:15377"/>
        <dbReference type="ChEBI" id="CHEBI:15378"/>
        <dbReference type="ChEBI" id="CHEBI:33019"/>
        <dbReference type="ChEBI" id="CHEBI:37565"/>
        <dbReference type="ChEBI" id="CHEBI:58115"/>
        <dbReference type="ChEBI" id="CHEBI:83064"/>
        <dbReference type="ChEBI" id="CHEBI:138284"/>
        <dbReference type="ChEBI" id="CHEBI:173118"/>
        <dbReference type="EC" id="6.5.1.8"/>
    </reaction>
</comment>
<feature type="binding site" evidence="11">
    <location>
        <position position="464"/>
    </location>
    <ligand>
        <name>GMP</name>
        <dbReference type="ChEBI" id="CHEBI:58115"/>
    </ligand>
</feature>
<keyword evidence="4 11" id="KW-0547">Nucleotide-binding</keyword>
<feature type="binding site" evidence="12">
    <location>
        <position position="97"/>
    </location>
    <ligand>
        <name>Mn(2+)</name>
        <dbReference type="ChEBI" id="CHEBI:29035"/>
        <label>1</label>
    </ligand>
</feature>
<dbReference type="EMBL" id="CP017305">
    <property type="protein sequence ID" value="AOS84085.1"/>
    <property type="molecule type" value="Genomic_DNA"/>
</dbReference>
<feature type="binding site" evidence="11">
    <location>
        <begin position="388"/>
        <end position="391"/>
    </location>
    <ligand>
        <name>GMP</name>
        <dbReference type="ChEBI" id="CHEBI:58115"/>
    </ligand>
</feature>
<evidence type="ECO:0000256" key="11">
    <source>
        <dbReference type="PIRSR" id="PIRSR601233-2"/>
    </source>
</evidence>
<feature type="binding site" evidence="11">
    <location>
        <begin position="204"/>
        <end position="208"/>
    </location>
    <ligand>
        <name>GMP</name>
        <dbReference type="ChEBI" id="CHEBI:58115"/>
    </ligand>
</feature>